<feature type="compositionally biased region" description="Basic and acidic residues" evidence="1">
    <location>
        <begin position="47"/>
        <end position="60"/>
    </location>
</feature>
<protein>
    <recommendedName>
        <fullName evidence="4">PH domain-containing protein</fullName>
    </recommendedName>
</protein>
<name>A0ABP5MJQ8_9MICC</name>
<evidence type="ECO:0000256" key="1">
    <source>
        <dbReference type="SAM" id="MobiDB-lite"/>
    </source>
</evidence>
<reference evidence="3" key="1">
    <citation type="journal article" date="2019" name="Int. J. Syst. Evol. Microbiol.">
        <title>The Global Catalogue of Microorganisms (GCM) 10K type strain sequencing project: providing services to taxonomists for standard genome sequencing and annotation.</title>
        <authorList>
            <consortium name="The Broad Institute Genomics Platform"/>
            <consortium name="The Broad Institute Genome Sequencing Center for Infectious Disease"/>
            <person name="Wu L."/>
            <person name="Ma J."/>
        </authorList>
    </citation>
    <scope>NUCLEOTIDE SEQUENCE [LARGE SCALE GENOMIC DNA]</scope>
    <source>
        <strain evidence="3">JCM 14917</strain>
    </source>
</reference>
<feature type="region of interest" description="Disordered" evidence="1">
    <location>
        <begin position="47"/>
        <end position="69"/>
    </location>
</feature>
<evidence type="ECO:0000313" key="3">
    <source>
        <dbReference type="Proteomes" id="UP001500974"/>
    </source>
</evidence>
<accession>A0ABP5MJQ8</accession>
<comment type="caution">
    <text evidence="2">The sequence shown here is derived from an EMBL/GenBank/DDBJ whole genome shotgun (WGS) entry which is preliminary data.</text>
</comment>
<feature type="compositionally biased region" description="Basic and acidic residues" evidence="1">
    <location>
        <begin position="10"/>
        <end position="19"/>
    </location>
</feature>
<feature type="region of interest" description="Disordered" evidence="1">
    <location>
        <begin position="1"/>
        <end position="23"/>
    </location>
</feature>
<sequence>MTTSEEEPDWMARMREASKQRPRTQFRKIAWSDLQKLLRERDMLWHEASQESRARVDGLRQTDSGKPAG</sequence>
<keyword evidence="3" id="KW-1185">Reference proteome</keyword>
<organism evidence="2 3">
    <name type="scientific">Arthrobacter parietis</name>
    <dbReference type="NCBI Taxonomy" id="271434"/>
    <lineage>
        <taxon>Bacteria</taxon>
        <taxon>Bacillati</taxon>
        <taxon>Actinomycetota</taxon>
        <taxon>Actinomycetes</taxon>
        <taxon>Micrococcales</taxon>
        <taxon>Micrococcaceae</taxon>
        <taxon>Arthrobacter</taxon>
    </lineage>
</organism>
<evidence type="ECO:0008006" key="4">
    <source>
        <dbReference type="Google" id="ProtNLM"/>
    </source>
</evidence>
<dbReference type="EMBL" id="BAAAON010000001">
    <property type="protein sequence ID" value="GAA2174895.1"/>
    <property type="molecule type" value="Genomic_DNA"/>
</dbReference>
<dbReference type="Proteomes" id="UP001500974">
    <property type="component" value="Unassembled WGS sequence"/>
</dbReference>
<evidence type="ECO:0000313" key="2">
    <source>
        <dbReference type="EMBL" id="GAA2174895.1"/>
    </source>
</evidence>
<gene>
    <name evidence="2" type="ORF">GCM10009784_15100</name>
</gene>
<proteinExistence type="predicted"/>